<dbReference type="Gene3D" id="1.20.5.1930">
    <property type="match status" value="1"/>
</dbReference>
<keyword evidence="6 11" id="KW-0418">Kinase</keyword>
<sequence>MSGVETGATEKTPLLSWTVDAAVVAVLIAIFWAQPLLTTASGASMIVGVTLAAAVAAAVLLRWKFPTIAPTVALVATGVGSMLQVSTDPMLAVAWCLYPLALRRGVQTRIIGSAAILVMMLVLWTYGAAGSSAVEERVIYAGIAIGASWLLGRAEARRLEATRHAVRQHAEAEQARQQTAMAREVHDVVGHALSVIRAEADVSRNLPGLGESELRESLAGIEHRARGALEEVQALVRALRLGQTDSGRATPLPQLVAAAQVSGIDVTTRIDLPDTMDDVSLVVSRVVQEALSNVVRHANANRCEVAVWQEDQAVSVRIDDDGTGLSAGHTPGTGLTGMRERVEGIGGSLTVTNRLEGGTRVLAKIPAEVAS</sequence>
<evidence type="ECO:0000256" key="8">
    <source>
        <dbReference type="ARBA" id="ARBA00023012"/>
    </source>
</evidence>
<organism evidence="11 12">
    <name type="scientific">Nonomuraea longispora</name>
    <dbReference type="NCBI Taxonomy" id="1848320"/>
    <lineage>
        <taxon>Bacteria</taxon>
        <taxon>Bacillati</taxon>
        <taxon>Actinomycetota</taxon>
        <taxon>Actinomycetes</taxon>
        <taxon>Streptosporangiales</taxon>
        <taxon>Streptosporangiaceae</taxon>
        <taxon>Nonomuraea</taxon>
    </lineage>
</organism>
<dbReference type="SUPFAM" id="SSF55874">
    <property type="entry name" value="ATPase domain of HSP90 chaperone/DNA topoisomerase II/histidine kinase"/>
    <property type="match status" value="1"/>
</dbReference>
<dbReference type="InterPro" id="IPR011712">
    <property type="entry name" value="Sig_transdc_His_kin_sub3_dim/P"/>
</dbReference>
<evidence type="ECO:0000256" key="2">
    <source>
        <dbReference type="ARBA" id="ARBA00012438"/>
    </source>
</evidence>
<dbReference type="PANTHER" id="PTHR24421">
    <property type="entry name" value="NITRATE/NITRITE SENSOR PROTEIN NARX-RELATED"/>
    <property type="match status" value="1"/>
</dbReference>
<feature type="transmembrane region" description="Helical" evidence="9">
    <location>
        <begin position="14"/>
        <end position="33"/>
    </location>
</feature>
<dbReference type="OrthoDB" id="227596at2"/>
<keyword evidence="8" id="KW-0902">Two-component regulatory system</keyword>
<keyword evidence="12" id="KW-1185">Reference proteome</keyword>
<dbReference type="RefSeq" id="WP_132335491.1">
    <property type="nucleotide sequence ID" value="NZ_SMJZ01000102.1"/>
</dbReference>
<evidence type="ECO:0000256" key="4">
    <source>
        <dbReference type="ARBA" id="ARBA00022679"/>
    </source>
</evidence>
<dbReference type="GO" id="GO:0005524">
    <property type="term" value="F:ATP binding"/>
    <property type="evidence" value="ECO:0007669"/>
    <property type="project" value="UniProtKB-KW"/>
</dbReference>
<dbReference type="EMBL" id="SMJZ01000102">
    <property type="protein sequence ID" value="TDC03853.1"/>
    <property type="molecule type" value="Genomic_DNA"/>
</dbReference>
<evidence type="ECO:0000313" key="11">
    <source>
        <dbReference type="EMBL" id="TDC03853.1"/>
    </source>
</evidence>
<feature type="domain" description="Histidine kinase/HSP90-like ATPase" evidence="10">
    <location>
        <begin position="278"/>
        <end position="369"/>
    </location>
</feature>
<dbReference type="AlphaFoldDB" id="A0A4R4N951"/>
<evidence type="ECO:0000256" key="6">
    <source>
        <dbReference type="ARBA" id="ARBA00022777"/>
    </source>
</evidence>
<dbReference type="InterPro" id="IPR050482">
    <property type="entry name" value="Sensor_HK_TwoCompSys"/>
</dbReference>
<dbReference type="GO" id="GO:0000155">
    <property type="term" value="F:phosphorelay sensor kinase activity"/>
    <property type="evidence" value="ECO:0007669"/>
    <property type="project" value="InterPro"/>
</dbReference>
<keyword evidence="9" id="KW-0472">Membrane</keyword>
<keyword evidence="3" id="KW-0597">Phosphoprotein</keyword>
<evidence type="ECO:0000256" key="7">
    <source>
        <dbReference type="ARBA" id="ARBA00022840"/>
    </source>
</evidence>
<dbReference type="GO" id="GO:0016020">
    <property type="term" value="C:membrane"/>
    <property type="evidence" value="ECO:0007669"/>
    <property type="project" value="InterPro"/>
</dbReference>
<evidence type="ECO:0000256" key="5">
    <source>
        <dbReference type="ARBA" id="ARBA00022741"/>
    </source>
</evidence>
<dbReference type="EC" id="2.7.13.3" evidence="2"/>
<evidence type="ECO:0000256" key="3">
    <source>
        <dbReference type="ARBA" id="ARBA00022553"/>
    </source>
</evidence>
<dbReference type="InterPro" id="IPR003594">
    <property type="entry name" value="HATPase_dom"/>
</dbReference>
<feature type="transmembrane region" description="Helical" evidence="9">
    <location>
        <begin position="45"/>
        <end position="65"/>
    </location>
</feature>
<keyword evidence="7" id="KW-0067">ATP-binding</keyword>
<dbReference type="SMART" id="SM00387">
    <property type="entry name" value="HATPase_c"/>
    <property type="match status" value="1"/>
</dbReference>
<dbReference type="Proteomes" id="UP000295157">
    <property type="component" value="Unassembled WGS sequence"/>
</dbReference>
<keyword evidence="4" id="KW-0808">Transferase</keyword>
<comment type="catalytic activity">
    <reaction evidence="1">
        <text>ATP + protein L-histidine = ADP + protein N-phospho-L-histidine.</text>
        <dbReference type="EC" id="2.7.13.3"/>
    </reaction>
</comment>
<protein>
    <recommendedName>
        <fullName evidence="2">histidine kinase</fullName>
        <ecNumber evidence="2">2.7.13.3</ecNumber>
    </recommendedName>
</protein>
<dbReference type="GO" id="GO:0046983">
    <property type="term" value="F:protein dimerization activity"/>
    <property type="evidence" value="ECO:0007669"/>
    <property type="project" value="InterPro"/>
</dbReference>
<feature type="transmembrane region" description="Helical" evidence="9">
    <location>
        <begin position="110"/>
        <end position="126"/>
    </location>
</feature>
<comment type="caution">
    <text evidence="11">The sequence shown here is derived from an EMBL/GenBank/DDBJ whole genome shotgun (WGS) entry which is preliminary data.</text>
</comment>
<evidence type="ECO:0000313" key="12">
    <source>
        <dbReference type="Proteomes" id="UP000295157"/>
    </source>
</evidence>
<keyword evidence="9" id="KW-1133">Transmembrane helix</keyword>
<dbReference type="Pfam" id="PF02518">
    <property type="entry name" value="HATPase_c"/>
    <property type="match status" value="1"/>
</dbReference>
<evidence type="ECO:0000256" key="1">
    <source>
        <dbReference type="ARBA" id="ARBA00000085"/>
    </source>
</evidence>
<accession>A0A4R4N951</accession>
<name>A0A4R4N951_9ACTN</name>
<dbReference type="InterPro" id="IPR036890">
    <property type="entry name" value="HATPase_C_sf"/>
</dbReference>
<proteinExistence type="predicted"/>
<dbReference type="CDD" id="cd16917">
    <property type="entry name" value="HATPase_UhpB-NarQ-NarX-like"/>
    <property type="match status" value="1"/>
</dbReference>
<gene>
    <name evidence="11" type="ORF">E1267_24935</name>
</gene>
<dbReference type="Gene3D" id="3.30.565.10">
    <property type="entry name" value="Histidine kinase-like ATPase, C-terminal domain"/>
    <property type="match status" value="1"/>
</dbReference>
<keyword evidence="5" id="KW-0547">Nucleotide-binding</keyword>
<keyword evidence="9" id="KW-0812">Transmembrane</keyword>
<reference evidence="11 12" key="1">
    <citation type="submission" date="2019-02" db="EMBL/GenBank/DDBJ databases">
        <title>Draft genome sequences of novel Actinobacteria.</title>
        <authorList>
            <person name="Sahin N."/>
            <person name="Ay H."/>
            <person name="Saygin H."/>
        </authorList>
    </citation>
    <scope>NUCLEOTIDE SEQUENCE [LARGE SCALE GENOMIC DNA]</scope>
    <source>
        <strain evidence="11 12">KC201</strain>
    </source>
</reference>
<dbReference type="PANTHER" id="PTHR24421:SF10">
    <property type="entry name" value="NITRATE_NITRITE SENSOR PROTEIN NARQ"/>
    <property type="match status" value="1"/>
</dbReference>
<dbReference type="Pfam" id="PF07730">
    <property type="entry name" value="HisKA_3"/>
    <property type="match status" value="1"/>
</dbReference>
<evidence type="ECO:0000259" key="10">
    <source>
        <dbReference type="SMART" id="SM00387"/>
    </source>
</evidence>
<evidence type="ECO:0000256" key="9">
    <source>
        <dbReference type="SAM" id="Phobius"/>
    </source>
</evidence>